<evidence type="ECO:0000256" key="1">
    <source>
        <dbReference type="SAM" id="Phobius"/>
    </source>
</evidence>
<dbReference type="SUPFAM" id="SSF143842">
    <property type="entry name" value="YwmB-like"/>
    <property type="match status" value="1"/>
</dbReference>
<organism evidence="2 3">
    <name type="scientific">Niallia endozanthoxylica</name>
    <dbReference type="NCBI Taxonomy" id="2036016"/>
    <lineage>
        <taxon>Bacteria</taxon>
        <taxon>Bacillati</taxon>
        <taxon>Bacillota</taxon>
        <taxon>Bacilli</taxon>
        <taxon>Bacillales</taxon>
        <taxon>Bacillaceae</taxon>
        <taxon>Niallia</taxon>
    </lineage>
</organism>
<dbReference type="EMBL" id="VYKL01000011">
    <property type="protein sequence ID" value="KAA9027807.1"/>
    <property type="molecule type" value="Genomic_DNA"/>
</dbReference>
<dbReference type="Gene3D" id="3.30.2030.10">
    <property type="entry name" value="YwmB-like"/>
    <property type="match status" value="1"/>
</dbReference>
<keyword evidence="1" id="KW-1133">Transmembrane helix</keyword>
<protein>
    <submittedName>
        <fullName evidence="2">Uncharacterized protein</fullName>
    </submittedName>
</protein>
<dbReference type="Gene3D" id="3.30.360.40">
    <property type="entry name" value="YwmB-like"/>
    <property type="match status" value="1"/>
</dbReference>
<dbReference type="Proteomes" id="UP000326671">
    <property type="component" value="Unassembled WGS sequence"/>
</dbReference>
<keyword evidence="1" id="KW-0812">Transmembrane</keyword>
<gene>
    <name evidence="2" type="ORF">F4V44_05120</name>
</gene>
<comment type="caution">
    <text evidence="2">The sequence shown here is derived from an EMBL/GenBank/DDBJ whole genome shotgun (WGS) entry which is preliminary data.</text>
</comment>
<name>A0A5J5HXU6_9BACI</name>
<dbReference type="InterPro" id="IPR036209">
    <property type="entry name" value="YwmB-like_sf"/>
</dbReference>
<dbReference type="AlphaFoldDB" id="A0A5J5HXU6"/>
<accession>A0A5J5HXU6</accession>
<feature type="transmembrane region" description="Helical" evidence="1">
    <location>
        <begin position="20"/>
        <end position="38"/>
    </location>
</feature>
<evidence type="ECO:0000313" key="2">
    <source>
        <dbReference type="EMBL" id="KAA9027807.1"/>
    </source>
</evidence>
<dbReference type="OrthoDB" id="2374820at2"/>
<dbReference type="InterPro" id="IPR014794">
    <property type="entry name" value="DUF1779"/>
</dbReference>
<proteinExistence type="predicted"/>
<keyword evidence="3" id="KW-1185">Reference proteome</keyword>
<keyword evidence="1" id="KW-0472">Membrane</keyword>
<dbReference type="Pfam" id="PF08680">
    <property type="entry name" value="DUF1779"/>
    <property type="match status" value="1"/>
</dbReference>
<reference evidence="2 3" key="1">
    <citation type="submission" date="2019-09" db="EMBL/GenBank/DDBJ databases">
        <title>Whole genome sequences of isolates from the Mars Exploration Rovers.</title>
        <authorList>
            <person name="Seuylemezian A."/>
            <person name="Vaishampayan P."/>
        </authorList>
    </citation>
    <scope>NUCLEOTIDE SEQUENCE [LARGE SCALE GENOMIC DNA]</scope>
    <source>
        <strain evidence="2 3">MER_TA_151</strain>
    </source>
</reference>
<sequence>MGMLLLRLVTMVLRGGVRCMKKIILVIVTLSVVGMVLFNMESAKGKGELDLFKMVSILEGENIIINKWTLHARQDLGNVQVQEKMNKLSKAYPNLDWEITEDNEKWEAKAVMAAGNGLNETLQILSAGEGNHMQSYLIYEVTGEGWQKETKEFLQRAVVEKISDIFQGKANIFSCIYSEFGDKMNKSLPSRVNHLLQAFDAKAIEKLEENSFVSTTAYSKIFSETIKGQKEEMNLQLGVRNQGLGGNTTLVVGTPIITVEY</sequence>
<evidence type="ECO:0000313" key="3">
    <source>
        <dbReference type="Proteomes" id="UP000326671"/>
    </source>
</evidence>